<dbReference type="EMBL" id="CAESAQ020000047">
    <property type="protein sequence ID" value="CAB5498398.1"/>
    <property type="molecule type" value="Genomic_DNA"/>
</dbReference>
<organism evidence="1 2">
    <name type="scientific">Bathymodiolus thermophilus thioautotrophic gill symbiont</name>
    <dbReference type="NCBI Taxonomy" id="2360"/>
    <lineage>
        <taxon>Bacteria</taxon>
        <taxon>Pseudomonadati</taxon>
        <taxon>Pseudomonadota</taxon>
        <taxon>Gammaproteobacteria</taxon>
        <taxon>sulfur-oxidizing symbionts</taxon>
    </lineage>
</organism>
<keyword evidence="2" id="KW-1185">Reference proteome</keyword>
<evidence type="ECO:0000313" key="2">
    <source>
        <dbReference type="Proteomes" id="UP000643672"/>
    </source>
</evidence>
<accession>A0A8H9CH67</accession>
<dbReference type="Proteomes" id="UP000643672">
    <property type="component" value="Unassembled WGS sequence"/>
</dbReference>
<protein>
    <submittedName>
        <fullName evidence="1">Uncharacterized protein</fullName>
    </submittedName>
</protein>
<dbReference type="AlphaFoldDB" id="A0A8H9CH67"/>
<evidence type="ECO:0000313" key="1">
    <source>
        <dbReference type="EMBL" id="CAB5498398.1"/>
    </source>
</evidence>
<proteinExistence type="predicted"/>
<reference evidence="1 2" key="1">
    <citation type="submission" date="2020-05" db="EMBL/GenBank/DDBJ databases">
        <authorList>
            <person name="Petersen J."/>
            <person name="Sayavedra L."/>
        </authorList>
    </citation>
    <scope>NUCLEOTIDE SEQUENCE [LARGE SCALE GENOMIC DNA]</scope>
    <source>
        <strain evidence="1">B thermophilus SOXS</strain>
    </source>
</reference>
<name>A0A8H9CH67_9GAMM</name>
<comment type="caution">
    <text evidence="1">The sequence shown here is derived from an EMBL/GenBank/DDBJ whole genome shotgun (WGS) entry which is preliminary data.</text>
</comment>
<gene>
    <name evidence="1" type="ORF">THERMOS_839</name>
</gene>
<sequence length="39" mass="4293">MNISYRSVSPLANKKTTPWGGFFSSIAIKNNNSSWATCI</sequence>